<keyword evidence="4" id="KW-1185">Reference proteome</keyword>
<dbReference type="AlphaFoldDB" id="A0AAC9N064"/>
<feature type="chain" id="PRO_5042085520" evidence="1">
    <location>
        <begin position="29"/>
        <end position="183"/>
    </location>
</feature>
<evidence type="ECO:0000313" key="3">
    <source>
        <dbReference type="EMBL" id="AOS65219.1"/>
    </source>
</evidence>
<dbReference type="KEGG" id="ahm:TL08_22185"/>
<name>A0AAC9N064_9PSEU</name>
<sequence>MRNTMRTTTTMAGVIGGALLLVGGQAIAGTTTEPEAPKGNAACTAEDIEVDLNPQPGRPADYLLALTNTSDATCEFSGTFGLTPQNMAGEPIDQVPHDAVDHPGAPAPITLAPDRTAFAGVQFDLGDKADSDTYVASGFTATLPEVDGEIQAEVVGTDGELVQIPLTGLRVGTLQPSANGVLF</sequence>
<dbReference type="EMBL" id="CP014859">
    <property type="protein sequence ID" value="AOS65219.1"/>
    <property type="molecule type" value="Genomic_DNA"/>
</dbReference>
<dbReference type="InterPro" id="IPR025326">
    <property type="entry name" value="DUF4232"/>
</dbReference>
<feature type="domain" description="DUF4232" evidence="2">
    <location>
        <begin position="43"/>
        <end position="160"/>
    </location>
</feature>
<protein>
    <submittedName>
        <fullName evidence="3">DUF4232 family protein</fullName>
    </submittedName>
</protein>
<organism evidence="3 4">
    <name type="scientific">Actinoalloteichus hymeniacidonis</name>
    <dbReference type="NCBI Taxonomy" id="340345"/>
    <lineage>
        <taxon>Bacteria</taxon>
        <taxon>Bacillati</taxon>
        <taxon>Actinomycetota</taxon>
        <taxon>Actinomycetes</taxon>
        <taxon>Pseudonocardiales</taxon>
        <taxon>Pseudonocardiaceae</taxon>
        <taxon>Actinoalloteichus</taxon>
    </lineage>
</organism>
<reference evidence="4" key="1">
    <citation type="submission" date="2016-03" db="EMBL/GenBank/DDBJ databases">
        <title>Complete genome sequence of the type strain Actinoalloteichus hymeniacidonis DSM 45092.</title>
        <authorList>
            <person name="Schaffert L."/>
            <person name="Albersmeier A."/>
            <person name="Winkler A."/>
            <person name="Kalinowski J."/>
            <person name="Zotchev S."/>
            <person name="Ruckert C."/>
        </authorList>
    </citation>
    <scope>NUCLEOTIDE SEQUENCE [LARGE SCALE GENOMIC DNA]</scope>
    <source>
        <strain evidence="4">HPA177(T) (DSM 45092(T))</strain>
    </source>
</reference>
<dbReference type="Proteomes" id="UP000095210">
    <property type="component" value="Chromosome"/>
</dbReference>
<gene>
    <name evidence="3" type="ORF">TL08_22185</name>
</gene>
<evidence type="ECO:0000259" key="2">
    <source>
        <dbReference type="Pfam" id="PF14016"/>
    </source>
</evidence>
<dbReference type="Pfam" id="PF14016">
    <property type="entry name" value="DUF4232"/>
    <property type="match status" value="1"/>
</dbReference>
<evidence type="ECO:0000313" key="4">
    <source>
        <dbReference type="Proteomes" id="UP000095210"/>
    </source>
</evidence>
<feature type="signal peptide" evidence="1">
    <location>
        <begin position="1"/>
        <end position="28"/>
    </location>
</feature>
<dbReference type="RefSeq" id="WP_069851731.1">
    <property type="nucleotide sequence ID" value="NZ_CP014859.1"/>
</dbReference>
<evidence type="ECO:0000256" key="1">
    <source>
        <dbReference type="SAM" id="SignalP"/>
    </source>
</evidence>
<keyword evidence="1" id="KW-0732">Signal</keyword>
<proteinExistence type="predicted"/>
<accession>A0AAC9N064</accession>